<reference evidence="3" key="1">
    <citation type="journal article" date="2010" name="Nature">
        <title>The Amphimedon queenslandica genome and the evolution of animal complexity.</title>
        <authorList>
            <person name="Srivastava M."/>
            <person name="Simakov O."/>
            <person name="Chapman J."/>
            <person name="Fahey B."/>
            <person name="Gauthier M.E."/>
            <person name="Mitros T."/>
            <person name="Richards G.S."/>
            <person name="Conaco C."/>
            <person name="Dacre M."/>
            <person name="Hellsten U."/>
            <person name="Larroux C."/>
            <person name="Putnam N.H."/>
            <person name="Stanke M."/>
            <person name="Adamska M."/>
            <person name="Darling A."/>
            <person name="Degnan S.M."/>
            <person name="Oakley T.H."/>
            <person name="Plachetzki D.C."/>
            <person name="Zhai Y."/>
            <person name="Adamski M."/>
            <person name="Calcino A."/>
            <person name="Cummins S.F."/>
            <person name="Goodstein D.M."/>
            <person name="Harris C."/>
            <person name="Jackson D.J."/>
            <person name="Leys S.P."/>
            <person name="Shu S."/>
            <person name="Woodcroft B.J."/>
            <person name="Vervoort M."/>
            <person name="Kosik K.S."/>
            <person name="Manning G."/>
            <person name="Degnan B.M."/>
            <person name="Rokhsar D.S."/>
        </authorList>
    </citation>
    <scope>NUCLEOTIDE SEQUENCE [LARGE SCALE GENOMIC DNA]</scope>
</reference>
<reference evidence="2" key="2">
    <citation type="submission" date="2024-06" db="UniProtKB">
        <authorList>
            <consortium name="EnsemblMetazoa"/>
        </authorList>
    </citation>
    <scope>IDENTIFICATION</scope>
</reference>
<dbReference type="InterPro" id="IPR036322">
    <property type="entry name" value="WD40_repeat_dom_sf"/>
</dbReference>
<proteinExistence type="predicted"/>
<dbReference type="RefSeq" id="XP_011405018.2">
    <property type="nucleotide sequence ID" value="XM_011406716.2"/>
</dbReference>
<evidence type="ECO:0000313" key="2">
    <source>
        <dbReference type="EnsemblMetazoa" id="XP_011405018.2"/>
    </source>
</evidence>
<feature type="chain" id="PRO_5042853433" evidence="1">
    <location>
        <begin position="17"/>
        <end position="305"/>
    </location>
</feature>
<dbReference type="GO" id="GO:0045504">
    <property type="term" value="F:dynein heavy chain binding"/>
    <property type="evidence" value="ECO:0007669"/>
    <property type="project" value="InterPro"/>
</dbReference>
<dbReference type="GO" id="GO:0045503">
    <property type="term" value="F:dynein light chain binding"/>
    <property type="evidence" value="ECO:0007669"/>
    <property type="project" value="InterPro"/>
</dbReference>
<dbReference type="InterPro" id="IPR015943">
    <property type="entry name" value="WD40/YVTN_repeat-like_dom_sf"/>
</dbReference>
<dbReference type="Proteomes" id="UP000007879">
    <property type="component" value="Unassembled WGS sequence"/>
</dbReference>
<dbReference type="SUPFAM" id="SSF50978">
    <property type="entry name" value="WD40 repeat-like"/>
    <property type="match status" value="1"/>
</dbReference>
<dbReference type="Gene3D" id="2.130.10.10">
    <property type="entry name" value="YVTN repeat-like/Quinoprotein amine dehydrogenase"/>
    <property type="match status" value="1"/>
</dbReference>
<organism evidence="2 3">
    <name type="scientific">Amphimedon queenslandica</name>
    <name type="common">Sponge</name>
    <dbReference type="NCBI Taxonomy" id="400682"/>
    <lineage>
        <taxon>Eukaryota</taxon>
        <taxon>Metazoa</taxon>
        <taxon>Porifera</taxon>
        <taxon>Demospongiae</taxon>
        <taxon>Heteroscleromorpha</taxon>
        <taxon>Haplosclerida</taxon>
        <taxon>Niphatidae</taxon>
        <taxon>Amphimedon</taxon>
    </lineage>
</organism>
<sequence>MKYCVFLLYVHVAAMGTDNESGHCQPVIHVETSGATQHSTVNDWHVQGLSFQLLSLDASGRVCVWVIVELPEGDSSGSPVDLGLAPGGRVKLISSATMDVLFGSEIAHPIATSLNVSKADSNTLLIGTDSGAVIRHVRYRPRAVPKQYLINDNMATSSEVTSISIHPHFLSHFLVSYSSGHIGLYDIRWAHPVITWPSGRQSHLIRELNWHPKLSNVFICVGEDNNVHIWDLLTDDTGPVHTLKLEKKIICMGIAPDQNDPNSLSLVLSSEDGVSIYRLDSRKLYHENHLELFETFISENSYNIM</sequence>
<dbReference type="KEGG" id="aqu:105313359"/>
<dbReference type="PANTHER" id="PTHR16022">
    <property type="entry name" value="WD REPEAT DOMAIN 60"/>
    <property type="match status" value="1"/>
</dbReference>
<dbReference type="InterPro" id="IPR042505">
    <property type="entry name" value="DYNC2I1"/>
</dbReference>
<keyword evidence="3" id="KW-1185">Reference proteome</keyword>
<name>A0AAN0INI3_AMPQE</name>
<dbReference type="PANTHER" id="PTHR16022:SF0">
    <property type="entry name" value="CYTOPLASMIC DYNEIN 2 INTERMEDIATE CHAIN 1"/>
    <property type="match status" value="1"/>
</dbReference>
<evidence type="ECO:0000256" key="1">
    <source>
        <dbReference type="SAM" id="SignalP"/>
    </source>
</evidence>
<protein>
    <submittedName>
        <fullName evidence="2">Uncharacterized protein</fullName>
    </submittedName>
</protein>
<dbReference type="GO" id="GO:0005868">
    <property type="term" value="C:cytoplasmic dynein complex"/>
    <property type="evidence" value="ECO:0007669"/>
    <property type="project" value="InterPro"/>
</dbReference>
<keyword evidence="1" id="KW-0732">Signal</keyword>
<accession>A0AAN0INI3</accession>
<dbReference type="GO" id="GO:0005929">
    <property type="term" value="C:cilium"/>
    <property type="evidence" value="ECO:0007669"/>
    <property type="project" value="GOC"/>
</dbReference>
<dbReference type="AlphaFoldDB" id="A0AAN0INI3"/>
<evidence type="ECO:0000313" key="3">
    <source>
        <dbReference type="Proteomes" id="UP000007879"/>
    </source>
</evidence>
<dbReference type="EnsemblMetazoa" id="XM_011406716.2">
    <property type="protein sequence ID" value="XP_011405018.2"/>
    <property type="gene ID" value="LOC105313359"/>
</dbReference>
<feature type="signal peptide" evidence="1">
    <location>
        <begin position="1"/>
        <end position="16"/>
    </location>
</feature>
<dbReference type="GeneID" id="105313359"/>
<dbReference type="GO" id="GO:0042073">
    <property type="term" value="P:intraciliary transport"/>
    <property type="evidence" value="ECO:0007669"/>
    <property type="project" value="InterPro"/>
</dbReference>